<evidence type="ECO:0000313" key="1">
    <source>
        <dbReference type="EMBL" id="MBW4548422.1"/>
    </source>
</evidence>
<proteinExistence type="predicted"/>
<accession>A0A951PR79</accession>
<dbReference type="AlphaFoldDB" id="A0A951PR79"/>
<comment type="caution">
    <text evidence="1">The sequence shown here is derived from an EMBL/GenBank/DDBJ whole genome shotgun (WGS) entry which is preliminary data.</text>
</comment>
<organism evidence="1 2">
    <name type="scientific">Symplocastrum torsivum CPER-KK1</name>
    <dbReference type="NCBI Taxonomy" id="450513"/>
    <lineage>
        <taxon>Bacteria</taxon>
        <taxon>Bacillati</taxon>
        <taxon>Cyanobacteriota</taxon>
        <taxon>Cyanophyceae</taxon>
        <taxon>Oscillatoriophycideae</taxon>
        <taxon>Oscillatoriales</taxon>
        <taxon>Microcoleaceae</taxon>
        <taxon>Symplocastrum</taxon>
    </lineage>
</organism>
<gene>
    <name evidence="1" type="ORF">KME25_28890</name>
</gene>
<reference evidence="1" key="2">
    <citation type="journal article" date="2022" name="Microbiol. Resour. Announc.">
        <title>Metagenome Sequencing to Explore Phylogenomics of Terrestrial Cyanobacteria.</title>
        <authorList>
            <person name="Ward R.D."/>
            <person name="Stajich J.E."/>
            <person name="Johansen J.R."/>
            <person name="Huntemann M."/>
            <person name="Clum A."/>
            <person name="Foster B."/>
            <person name="Foster B."/>
            <person name="Roux S."/>
            <person name="Palaniappan K."/>
            <person name="Varghese N."/>
            <person name="Mukherjee S."/>
            <person name="Reddy T.B.K."/>
            <person name="Daum C."/>
            <person name="Copeland A."/>
            <person name="Chen I.A."/>
            <person name="Ivanova N.N."/>
            <person name="Kyrpides N.C."/>
            <person name="Shapiro N."/>
            <person name="Eloe-Fadrosh E.A."/>
            <person name="Pietrasiak N."/>
        </authorList>
    </citation>
    <scope>NUCLEOTIDE SEQUENCE</scope>
    <source>
        <strain evidence="1">CPER-KK1</strain>
    </source>
</reference>
<dbReference type="Proteomes" id="UP000753908">
    <property type="component" value="Unassembled WGS sequence"/>
</dbReference>
<name>A0A951PR79_9CYAN</name>
<dbReference type="EMBL" id="JAHHIF010000061">
    <property type="protein sequence ID" value="MBW4548422.1"/>
    <property type="molecule type" value="Genomic_DNA"/>
</dbReference>
<reference evidence="1" key="1">
    <citation type="submission" date="2021-05" db="EMBL/GenBank/DDBJ databases">
        <authorList>
            <person name="Pietrasiak N."/>
            <person name="Ward R."/>
            <person name="Stajich J.E."/>
            <person name="Kurbessoian T."/>
        </authorList>
    </citation>
    <scope>NUCLEOTIDE SEQUENCE</scope>
    <source>
        <strain evidence="1">CPER-KK1</strain>
    </source>
</reference>
<evidence type="ECO:0000313" key="2">
    <source>
        <dbReference type="Proteomes" id="UP000753908"/>
    </source>
</evidence>
<protein>
    <submittedName>
        <fullName evidence="1">Uncharacterized protein</fullName>
    </submittedName>
</protein>
<sequence length="66" mass="7733">MRVAFVVIEFPILSQTFVLNQITGLIEHPEVWLEMGKADSAYVEKSHDIDKLNDRRVEMYQQLLVK</sequence>